<dbReference type="Gene3D" id="1.20.5.110">
    <property type="match status" value="1"/>
</dbReference>
<feature type="domain" description="Vesicle transport v-SNARE N-terminal" evidence="11">
    <location>
        <begin position="1"/>
        <end position="89"/>
    </location>
</feature>
<gene>
    <name evidence="12" type="ORF">KC19_6G001800</name>
</gene>
<evidence type="ECO:0000313" key="12">
    <source>
        <dbReference type="EMBL" id="KAG0568197.1"/>
    </source>
</evidence>
<keyword evidence="6 9" id="KW-0175">Coiled coil</keyword>
<dbReference type="GO" id="GO:0006906">
    <property type="term" value="P:vesicle fusion"/>
    <property type="evidence" value="ECO:0007669"/>
    <property type="project" value="TreeGrafter"/>
</dbReference>
<evidence type="ECO:0000256" key="3">
    <source>
        <dbReference type="ARBA" id="ARBA00022692"/>
    </source>
</evidence>
<comment type="caution">
    <text evidence="12">The sequence shown here is derived from an EMBL/GenBank/DDBJ whole genome shotgun (WGS) entry which is preliminary data.</text>
</comment>
<dbReference type="SUPFAM" id="SSF58038">
    <property type="entry name" value="SNARE fusion complex"/>
    <property type="match status" value="1"/>
</dbReference>
<keyword evidence="3 10" id="KW-0812">Transmembrane</keyword>
<dbReference type="FunFam" id="1.20.5.110:FF:000002">
    <property type="entry name" value="Vesicle transport through interaction with t-SNAREsB"/>
    <property type="match status" value="1"/>
</dbReference>
<comment type="subcellular location">
    <subcellularLocation>
        <location evidence="8">Prevacuolar compartment membrane</location>
        <topology evidence="8">Single-pass type IV membrane protein</topology>
    </subcellularLocation>
</comment>
<evidence type="ECO:0000256" key="10">
    <source>
        <dbReference type="SAM" id="Phobius"/>
    </source>
</evidence>
<evidence type="ECO:0000256" key="5">
    <source>
        <dbReference type="ARBA" id="ARBA00022989"/>
    </source>
</evidence>
<dbReference type="AlphaFoldDB" id="A0A8T0HC06"/>
<evidence type="ECO:0000259" key="11">
    <source>
        <dbReference type="Pfam" id="PF05008"/>
    </source>
</evidence>
<dbReference type="GO" id="GO:0031201">
    <property type="term" value="C:SNARE complex"/>
    <property type="evidence" value="ECO:0007669"/>
    <property type="project" value="TreeGrafter"/>
</dbReference>
<dbReference type="PANTHER" id="PTHR21230">
    <property type="entry name" value="VESICLE TRANSPORT V-SNARE PROTEIN VTI1-RELATED"/>
    <property type="match status" value="1"/>
</dbReference>
<dbReference type="PANTHER" id="PTHR21230:SF26">
    <property type="entry name" value="VESICLE TRANSPORT THROUGH INTERACTION WITH T-SNARES HOMOLOG 1A"/>
    <property type="match status" value="1"/>
</dbReference>
<protein>
    <recommendedName>
        <fullName evidence="11">Vesicle transport v-SNARE N-terminal domain-containing protein</fullName>
    </recommendedName>
</protein>
<keyword evidence="13" id="KW-1185">Reference proteome</keyword>
<evidence type="ECO:0000256" key="2">
    <source>
        <dbReference type="ARBA" id="ARBA00022448"/>
    </source>
</evidence>
<dbReference type="Pfam" id="PF12352">
    <property type="entry name" value="V-SNARE_C"/>
    <property type="match status" value="1"/>
</dbReference>
<dbReference type="Pfam" id="PF05008">
    <property type="entry name" value="V-SNARE"/>
    <property type="match status" value="1"/>
</dbReference>
<reference evidence="12 13" key="1">
    <citation type="submission" date="2020-06" db="EMBL/GenBank/DDBJ databases">
        <title>WGS assembly of Ceratodon purpureus strain R40.</title>
        <authorList>
            <person name="Carey S.B."/>
            <person name="Jenkins J."/>
            <person name="Shu S."/>
            <person name="Lovell J.T."/>
            <person name="Sreedasyam A."/>
            <person name="Maumus F."/>
            <person name="Tiley G.P."/>
            <person name="Fernandez-Pozo N."/>
            <person name="Barry K."/>
            <person name="Chen C."/>
            <person name="Wang M."/>
            <person name="Lipzen A."/>
            <person name="Daum C."/>
            <person name="Saski C.A."/>
            <person name="Payton A.C."/>
            <person name="Mcbreen J.C."/>
            <person name="Conrad R.E."/>
            <person name="Kollar L.M."/>
            <person name="Olsson S."/>
            <person name="Huttunen S."/>
            <person name="Landis J.B."/>
            <person name="Wickett N.J."/>
            <person name="Johnson M.G."/>
            <person name="Rensing S.A."/>
            <person name="Grimwood J."/>
            <person name="Schmutz J."/>
            <person name="Mcdaniel S.F."/>
        </authorList>
    </citation>
    <scope>NUCLEOTIDE SEQUENCE [LARGE SCALE GENOMIC DNA]</scope>
    <source>
        <strain evidence="12 13">R40</strain>
    </source>
</reference>
<evidence type="ECO:0000256" key="4">
    <source>
        <dbReference type="ARBA" id="ARBA00022927"/>
    </source>
</evidence>
<sequence>MSEIFDGYERQYCELSTNLNKKCNSVSSNEVEKKQKFDELKTGLDQAESLIRRMDLEARTLPPTQKATLLAKLREYKSDLNALKREAKKFSALSDPFSARDELLDTGLVGRHPGLGADQRSRLMMATDRINQSGERIKESRRQLIETEDLGVHILQDLQLQHQTLLHTQETMHGVDDNIGKSRRMLSSMSQRFERHKYIMAGIISVLILAIMFIVYIKNLH</sequence>
<dbReference type="Gene3D" id="1.20.58.400">
    <property type="entry name" value="t-snare proteins"/>
    <property type="match status" value="1"/>
</dbReference>
<dbReference type="EMBL" id="CM026427">
    <property type="protein sequence ID" value="KAG0568197.1"/>
    <property type="molecule type" value="Genomic_DNA"/>
</dbReference>
<evidence type="ECO:0000313" key="13">
    <source>
        <dbReference type="Proteomes" id="UP000822688"/>
    </source>
</evidence>
<feature type="coiled-coil region" evidence="9">
    <location>
        <begin position="66"/>
        <end position="93"/>
    </location>
</feature>
<dbReference type="InterPro" id="IPR038407">
    <property type="entry name" value="v-SNARE_N_sf"/>
</dbReference>
<evidence type="ECO:0000256" key="6">
    <source>
        <dbReference type="ARBA" id="ARBA00023054"/>
    </source>
</evidence>
<dbReference type="InterPro" id="IPR007705">
    <property type="entry name" value="Vesicle_trsprt_v-SNARE_N"/>
</dbReference>
<name>A0A8T0HC06_CERPU</name>
<dbReference type="GO" id="GO:0006886">
    <property type="term" value="P:intracellular protein transport"/>
    <property type="evidence" value="ECO:0007669"/>
    <property type="project" value="InterPro"/>
</dbReference>
<comment type="similarity">
    <text evidence="1">Belongs to the VTI1 family.</text>
</comment>
<evidence type="ECO:0000256" key="7">
    <source>
        <dbReference type="ARBA" id="ARBA00023136"/>
    </source>
</evidence>
<keyword evidence="5 10" id="KW-1133">Transmembrane helix</keyword>
<dbReference type="SUPFAM" id="SSF47661">
    <property type="entry name" value="t-snare proteins"/>
    <property type="match status" value="1"/>
</dbReference>
<dbReference type="Proteomes" id="UP000822688">
    <property type="component" value="Chromosome 6"/>
</dbReference>
<accession>A0A8T0HC06</accession>
<dbReference type="PIRSF" id="PIRSF028865">
    <property type="entry name" value="Membrin-2"/>
    <property type="match status" value="1"/>
</dbReference>
<keyword evidence="7 10" id="KW-0472">Membrane</keyword>
<dbReference type="CDD" id="cd15862">
    <property type="entry name" value="SNARE_Vti1"/>
    <property type="match status" value="1"/>
</dbReference>
<dbReference type="InterPro" id="IPR010989">
    <property type="entry name" value="SNARE"/>
</dbReference>
<dbReference type="GO" id="GO:0012507">
    <property type="term" value="C:ER to Golgi transport vesicle membrane"/>
    <property type="evidence" value="ECO:0007669"/>
    <property type="project" value="TreeGrafter"/>
</dbReference>
<dbReference type="GO" id="GO:0005794">
    <property type="term" value="C:Golgi apparatus"/>
    <property type="evidence" value="ECO:0007669"/>
    <property type="project" value="InterPro"/>
</dbReference>
<dbReference type="InterPro" id="IPR027027">
    <property type="entry name" value="GOSR2/Membrin/Bos1"/>
</dbReference>
<dbReference type="GO" id="GO:0000149">
    <property type="term" value="F:SNARE binding"/>
    <property type="evidence" value="ECO:0007669"/>
    <property type="project" value="TreeGrafter"/>
</dbReference>
<evidence type="ECO:0000256" key="9">
    <source>
        <dbReference type="SAM" id="Coils"/>
    </source>
</evidence>
<organism evidence="12 13">
    <name type="scientific">Ceratodon purpureus</name>
    <name type="common">Fire moss</name>
    <name type="synonym">Dicranum purpureum</name>
    <dbReference type="NCBI Taxonomy" id="3225"/>
    <lineage>
        <taxon>Eukaryota</taxon>
        <taxon>Viridiplantae</taxon>
        <taxon>Streptophyta</taxon>
        <taxon>Embryophyta</taxon>
        <taxon>Bryophyta</taxon>
        <taxon>Bryophytina</taxon>
        <taxon>Bryopsida</taxon>
        <taxon>Dicranidae</taxon>
        <taxon>Pseudoditrichales</taxon>
        <taxon>Ditrichaceae</taxon>
        <taxon>Ceratodon</taxon>
    </lineage>
</organism>
<proteinExistence type="inferred from homology"/>
<evidence type="ECO:0000256" key="1">
    <source>
        <dbReference type="ARBA" id="ARBA00006108"/>
    </source>
</evidence>
<dbReference type="OrthoDB" id="430637at2759"/>
<dbReference type="GO" id="GO:0005484">
    <property type="term" value="F:SNAP receptor activity"/>
    <property type="evidence" value="ECO:0007669"/>
    <property type="project" value="InterPro"/>
</dbReference>
<feature type="transmembrane region" description="Helical" evidence="10">
    <location>
        <begin position="198"/>
        <end position="217"/>
    </location>
</feature>
<keyword evidence="2" id="KW-0813">Transport</keyword>
<keyword evidence="4" id="KW-0653">Protein transport</keyword>
<dbReference type="FunFam" id="1.20.58.400:FF:000001">
    <property type="entry name" value="Vesicle transport through interaction with t-SNAREs homolog 1A"/>
    <property type="match status" value="1"/>
</dbReference>
<evidence type="ECO:0000256" key="8">
    <source>
        <dbReference type="ARBA" id="ARBA00060376"/>
    </source>
</evidence>
<dbReference type="GO" id="GO:0031902">
    <property type="term" value="C:late endosome membrane"/>
    <property type="evidence" value="ECO:0007669"/>
    <property type="project" value="TreeGrafter"/>
</dbReference>
<dbReference type="GO" id="GO:0005789">
    <property type="term" value="C:endoplasmic reticulum membrane"/>
    <property type="evidence" value="ECO:0007669"/>
    <property type="project" value="TreeGrafter"/>
</dbReference>